<dbReference type="Proteomes" id="UP000005242">
    <property type="component" value="Unassembled WGS sequence"/>
</dbReference>
<dbReference type="FunCoup" id="I4YJ77">
    <property type="interactions" value="4"/>
</dbReference>
<dbReference type="EMBL" id="JH668223">
    <property type="protein sequence ID" value="EIM24019.1"/>
    <property type="molecule type" value="Genomic_DNA"/>
</dbReference>
<sequence length="227" mass="24612">MRNILLLNPNSSKEVTGGLRNVVASANNEEATITTESAPEGAPNSINDTATGVQSAIECYKRDYTNYDGVIVACFSQHPLIPMLKEKYRFKQIIGVLEASITAALLSPAKKFGFVTTSTHWIDEFENAVRDTIGASSSERYVGTTCSDFAVVELRTANEESVNAKLIQCAQELVDRGARTIILGCAGMAGKSAHIKQQLQEKTNQRVDVIDGIGVAVDQMKMLVKLL</sequence>
<dbReference type="InParanoid" id="I4YJ77"/>
<dbReference type="OMA" id="CAGMSGM"/>
<dbReference type="InterPro" id="IPR052186">
    <property type="entry name" value="Hydantoin_racemase-like"/>
</dbReference>
<evidence type="ECO:0000256" key="1">
    <source>
        <dbReference type="ARBA" id="ARBA00038414"/>
    </source>
</evidence>
<gene>
    <name evidence="2" type="ORF">WALSEDRAFT_59056</name>
</gene>
<dbReference type="InterPro" id="IPR053714">
    <property type="entry name" value="Iso_Racemase_Enz_sf"/>
</dbReference>
<evidence type="ECO:0008006" key="4">
    <source>
        <dbReference type="Google" id="ProtNLM"/>
    </source>
</evidence>
<dbReference type="HOGENOM" id="CLU_053002_1_0_1"/>
<keyword evidence="3" id="KW-1185">Reference proteome</keyword>
<dbReference type="KEGG" id="wse:WALSEDRAFT_59056"/>
<evidence type="ECO:0000313" key="2">
    <source>
        <dbReference type="EMBL" id="EIM24019.1"/>
    </source>
</evidence>
<evidence type="ECO:0000313" key="3">
    <source>
        <dbReference type="Proteomes" id="UP000005242"/>
    </source>
</evidence>
<organism evidence="2 3">
    <name type="scientific">Wallemia mellicola (strain ATCC MYA-4683 / CBS 633.66)</name>
    <name type="common">Wallemia sebi (CBS 633.66)</name>
    <dbReference type="NCBI Taxonomy" id="671144"/>
    <lineage>
        <taxon>Eukaryota</taxon>
        <taxon>Fungi</taxon>
        <taxon>Dikarya</taxon>
        <taxon>Basidiomycota</taxon>
        <taxon>Wallemiomycotina</taxon>
        <taxon>Wallemiomycetes</taxon>
        <taxon>Wallemiales</taxon>
        <taxon>Wallemiaceae</taxon>
        <taxon>Wallemia</taxon>
    </lineage>
</organism>
<dbReference type="PANTHER" id="PTHR28047">
    <property type="entry name" value="PROTEIN DCG1"/>
    <property type="match status" value="1"/>
</dbReference>
<proteinExistence type="inferred from homology"/>
<dbReference type="InterPro" id="IPR015942">
    <property type="entry name" value="Asp/Glu/hydantoin_racemase"/>
</dbReference>
<dbReference type="RefSeq" id="XP_006955852.1">
    <property type="nucleotide sequence ID" value="XM_006955790.1"/>
</dbReference>
<dbReference type="Pfam" id="PF01177">
    <property type="entry name" value="Asp_Glu_race"/>
    <property type="match status" value="1"/>
</dbReference>
<protein>
    <recommendedName>
        <fullName evidence="4">Asp/Glu/hydantoin racemase</fullName>
    </recommendedName>
</protein>
<dbReference type="GeneID" id="18473149"/>
<name>I4YJ77_WALMC</name>
<dbReference type="GO" id="GO:0047661">
    <property type="term" value="F:amino-acid racemase activity"/>
    <property type="evidence" value="ECO:0007669"/>
    <property type="project" value="InterPro"/>
</dbReference>
<reference evidence="2 3" key="1">
    <citation type="journal article" date="2012" name="Fungal Genet. Biol.">
        <title>The genome of the xerotolerant mold Wallemia sebi reveals adaptations to osmotic stress and suggests cryptic sexual reproduction.</title>
        <authorList>
            <person name="Padamsee M."/>
            <person name="Kumar T.K.A."/>
            <person name="Riley R."/>
            <person name="Binder M."/>
            <person name="Boyd A."/>
            <person name="Calvo A.M."/>
            <person name="Furukawa K."/>
            <person name="Hesse C."/>
            <person name="Hohmann S."/>
            <person name="James T.Y."/>
            <person name="LaButti K."/>
            <person name="Lapidus A."/>
            <person name="Lindquist E."/>
            <person name="Lucas S."/>
            <person name="Miller K."/>
            <person name="Shantappa S."/>
            <person name="Grigoriev I.V."/>
            <person name="Hibbett D.S."/>
            <person name="McLaughlin D.J."/>
            <person name="Spatafora J.W."/>
            <person name="Aime M.C."/>
        </authorList>
    </citation>
    <scope>NUCLEOTIDE SEQUENCE [LARGE SCALE GENOMIC DNA]</scope>
    <source>
        <strain evidence="3">ATCC MYA-4683 / CBS 633.66</strain>
    </source>
</reference>
<dbReference type="AlphaFoldDB" id="I4YJ77"/>
<dbReference type="STRING" id="671144.I4YJ77"/>
<dbReference type="eggNOG" id="ENOG502RZNN">
    <property type="taxonomic scope" value="Eukaryota"/>
</dbReference>
<dbReference type="Gene3D" id="3.40.50.12500">
    <property type="match status" value="1"/>
</dbReference>
<comment type="similarity">
    <text evidence="1">Belongs to the HyuE racemase family.</text>
</comment>
<dbReference type="PANTHER" id="PTHR28047:SF5">
    <property type="entry name" value="PROTEIN DCG1"/>
    <property type="match status" value="1"/>
</dbReference>
<accession>I4YJ77</accession>